<evidence type="ECO:0000313" key="1">
    <source>
        <dbReference type="EMBL" id="KAF3687872.1"/>
    </source>
</evidence>
<evidence type="ECO:0000313" key="2">
    <source>
        <dbReference type="Proteomes" id="UP000503349"/>
    </source>
</evidence>
<name>A0A6G1PCA6_CHAAH</name>
<protein>
    <submittedName>
        <fullName evidence="1">Uncharacterized protein</fullName>
    </submittedName>
</protein>
<sequence>MSVLYIHVGSDTGQTAQVCMILSVHVANTVLCFGLTSMHTHTHTHTQNFFYCLTTA</sequence>
<organism evidence="1 2">
    <name type="scientific">Channa argus</name>
    <name type="common">Northern snakehead</name>
    <name type="synonym">Ophicephalus argus</name>
    <dbReference type="NCBI Taxonomy" id="215402"/>
    <lineage>
        <taxon>Eukaryota</taxon>
        <taxon>Metazoa</taxon>
        <taxon>Chordata</taxon>
        <taxon>Craniata</taxon>
        <taxon>Vertebrata</taxon>
        <taxon>Euteleostomi</taxon>
        <taxon>Actinopterygii</taxon>
        <taxon>Neopterygii</taxon>
        <taxon>Teleostei</taxon>
        <taxon>Neoteleostei</taxon>
        <taxon>Acanthomorphata</taxon>
        <taxon>Anabantaria</taxon>
        <taxon>Anabantiformes</taxon>
        <taxon>Channoidei</taxon>
        <taxon>Channidae</taxon>
        <taxon>Channa</taxon>
    </lineage>
</organism>
<keyword evidence="2" id="KW-1185">Reference proteome</keyword>
<proteinExistence type="predicted"/>
<accession>A0A6G1PCA6</accession>
<reference evidence="1 2" key="1">
    <citation type="submission" date="2019-02" db="EMBL/GenBank/DDBJ databases">
        <title>Opniocepnalus argus genome.</title>
        <authorList>
            <person name="Zhou C."/>
            <person name="Xiao S."/>
        </authorList>
    </citation>
    <scope>NUCLEOTIDE SEQUENCE [LARGE SCALE GENOMIC DNA]</scope>
    <source>
        <strain evidence="1">OARG1902GOOAL</strain>
        <tissue evidence="1">Muscle</tissue>
    </source>
</reference>
<dbReference type="Proteomes" id="UP000503349">
    <property type="component" value="Chromosome 3"/>
</dbReference>
<gene>
    <name evidence="1" type="ORF">EXN66_Car003544</name>
</gene>
<dbReference type="EMBL" id="CM015714">
    <property type="protein sequence ID" value="KAF3687872.1"/>
    <property type="molecule type" value="Genomic_DNA"/>
</dbReference>
<dbReference type="AlphaFoldDB" id="A0A6G1PCA6"/>
<reference evidence="2" key="2">
    <citation type="submission" date="2019-02" db="EMBL/GenBank/DDBJ databases">
        <title>Opniocepnalus argus Var Kimnra genome.</title>
        <authorList>
            <person name="Zhou C."/>
            <person name="Xiao S."/>
        </authorList>
    </citation>
    <scope>NUCLEOTIDE SEQUENCE [LARGE SCALE GENOMIC DNA]</scope>
</reference>